<protein>
    <recommendedName>
        <fullName evidence="1">Transcription regulator PadR N-terminal domain-containing protein</fullName>
    </recommendedName>
</protein>
<sequence>MPQQRYFQRGEVKSLVMYLLQQRPAHGHELIKGIANLVGEEHQPSPAEIYPALASLEVAGFICGSGVRMDADGSQQFQLTEAGKQHLLVEAPHIQAVLARLQGTLPEALPSTEVIMLAMTQLQQTLDKAISSTPLNKARIAAVADILQRASLAIEQSQ</sequence>
<organism evidence="2 3">
    <name type="scientific">Shewanella mangrovi</name>
    <dbReference type="NCBI Taxonomy" id="1515746"/>
    <lineage>
        <taxon>Bacteria</taxon>
        <taxon>Pseudomonadati</taxon>
        <taxon>Pseudomonadota</taxon>
        <taxon>Gammaproteobacteria</taxon>
        <taxon>Alteromonadales</taxon>
        <taxon>Shewanellaceae</taxon>
        <taxon>Shewanella</taxon>
    </lineage>
</organism>
<dbReference type="STRING" id="1515746.HR45_09435"/>
<dbReference type="Proteomes" id="UP000029264">
    <property type="component" value="Unassembled WGS sequence"/>
</dbReference>
<dbReference type="InterPro" id="IPR036388">
    <property type="entry name" value="WH-like_DNA-bd_sf"/>
</dbReference>
<keyword evidence="3" id="KW-1185">Reference proteome</keyword>
<dbReference type="Pfam" id="PF03551">
    <property type="entry name" value="PadR"/>
    <property type="match status" value="1"/>
</dbReference>
<dbReference type="InterPro" id="IPR005149">
    <property type="entry name" value="Tscrpt_reg_PadR_N"/>
</dbReference>
<dbReference type="OrthoDB" id="9814826at2"/>
<evidence type="ECO:0000313" key="3">
    <source>
        <dbReference type="Proteomes" id="UP000029264"/>
    </source>
</evidence>
<dbReference type="eggNOG" id="COG1695">
    <property type="taxonomic scope" value="Bacteria"/>
</dbReference>
<dbReference type="Gene3D" id="1.10.10.10">
    <property type="entry name" value="Winged helix-like DNA-binding domain superfamily/Winged helix DNA-binding domain"/>
    <property type="match status" value="1"/>
</dbReference>
<feature type="domain" description="Transcription regulator PadR N-terminal" evidence="1">
    <location>
        <begin position="16"/>
        <end position="87"/>
    </location>
</feature>
<dbReference type="AlphaFoldDB" id="A0A094JCI9"/>
<comment type="caution">
    <text evidence="2">The sequence shown here is derived from an EMBL/GenBank/DDBJ whole genome shotgun (WGS) entry which is preliminary data.</text>
</comment>
<dbReference type="PANTHER" id="PTHR43252:SF7">
    <property type="entry name" value="TRANSCRIPTIONAL REGULATOR YQJI"/>
    <property type="match status" value="1"/>
</dbReference>
<gene>
    <name evidence="2" type="ORF">HR45_09435</name>
</gene>
<evidence type="ECO:0000313" key="2">
    <source>
        <dbReference type="EMBL" id="KFZ37635.1"/>
    </source>
</evidence>
<name>A0A094JCI9_9GAMM</name>
<dbReference type="InterPro" id="IPR036390">
    <property type="entry name" value="WH_DNA-bd_sf"/>
</dbReference>
<evidence type="ECO:0000259" key="1">
    <source>
        <dbReference type="Pfam" id="PF03551"/>
    </source>
</evidence>
<accession>A0A094JCI9</accession>
<reference evidence="2 3" key="1">
    <citation type="submission" date="2014-06" db="EMBL/GenBank/DDBJ databases">
        <title>Shewanella sp. YQH10.</title>
        <authorList>
            <person name="Liu Y."/>
            <person name="Zeng R."/>
        </authorList>
    </citation>
    <scope>NUCLEOTIDE SEQUENCE [LARGE SCALE GENOMIC DNA]</scope>
    <source>
        <strain evidence="2 3">YQH10</strain>
    </source>
</reference>
<proteinExistence type="predicted"/>
<dbReference type="EMBL" id="JPEO01000005">
    <property type="protein sequence ID" value="KFZ37635.1"/>
    <property type="molecule type" value="Genomic_DNA"/>
</dbReference>
<dbReference type="PANTHER" id="PTHR43252">
    <property type="entry name" value="TRANSCRIPTIONAL REGULATOR YQJI"/>
    <property type="match status" value="1"/>
</dbReference>
<dbReference type="SUPFAM" id="SSF46785">
    <property type="entry name" value="Winged helix' DNA-binding domain"/>
    <property type="match status" value="1"/>
</dbReference>
<dbReference type="RefSeq" id="WP_037442185.1">
    <property type="nucleotide sequence ID" value="NZ_JPEO01000005.1"/>
</dbReference>